<feature type="short sequence motif" description="VHIID" evidence="5">
    <location>
        <begin position="325"/>
        <end position="329"/>
    </location>
</feature>
<feature type="region of interest" description="SAW" evidence="5">
    <location>
        <begin position="504"/>
        <end position="578"/>
    </location>
</feature>
<dbReference type="PROSITE" id="PS50985">
    <property type="entry name" value="GRAS"/>
    <property type="match status" value="1"/>
</dbReference>
<sequence length="578" mass="65060">MRAKPWPGSLHPRDAMTHDYQTDPSLGHFALLSFTRLYSFLMQTSQKHRSAGIHGFYHKPVQEIDQYGLSHVQILENNMYSDGGSQGAAISFQTEQGEFFTLESSSANAGFANYDSPAASVSSNRSPFSPQGSHSCISDPHHSPDTIYGSPLSGSSSAEEDNILRQKLRELEISLLGPESDITDSGSFCFVSGGYQAESSVSWDWNRMVEMIPRLDLKQVLLACADAVSNADIQRAAGLMHVLDQMVSVSGEPIQRLGAYMLEGLRARLELSGSKIYRALKCEAPISSDLMTYMGILYQICPYWKFAYTSANVVIQEAVEYEPRIHIIDFQIAQGTQWIVLMQMLACRPCGPPVIRITGVDDSQSAHARGGGIDIVGQRLSKVAELCNVPFEFHDVAMDGSNLGSLVVVNFPYVLHHMPDESVNTWNHRDRLIRMVKSLSPRIVTLIEQESNTNTKPFFPRFIETLDYYTAMFESIDVGLPKDDKQRINAEQHCVARDIVNMIACEEAERVERHELLAKWRSRFTMAGLHQYPLCSSVTTAVRDMLKEYDKNYNVQERDSALYLRWRHRDMVTSSAWR</sequence>
<dbReference type="InterPro" id="IPR005202">
    <property type="entry name" value="TF_GRAS"/>
</dbReference>
<dbReference type="EMBL" id="CAADRP010000014">
    <property type="protein sequence ID" value="VFU21777.1"/>
    <property type="molecule type" value="Genomic_DNA"/>
</dbReference>
<evidence type="ECO:0000256" key="4">
    <source>
        <dbReference type="ARBA" id="ARBA00023242"/>
    </source>
</evidence>
<comment type="similarity">
    <text evidence="5">Belongs to the GRAS family.</text>
</comment>
<keyword evidence="4" id="KW-0539">Nucleus</keyword>
<accession>A0A6N2K1C0</accession>
<protein>
    <submittedName>
        <fullName evidence="7">Uncharacterized protein</fullName>
    </submittedName>
</protein>
<organism evidence="7">
    <name type="scientific">Salix viminalis</name>
    <name type="common">Common osier</name>
    <name type="synonym">Basket willow</name>
    <dbReference type="NCBI Taxonomy" id="40686"/>
    <lineage>
        <taxon>Eukaryota</taxon>
        <taxon>Viridiplantae</taxon>
        <taxon>Streptophyta</taxon>
        <taxon>Embryophyta</taxon>
        <taxon>Tracheophyta</taxon>
        <taxon>Spermatophyta</taxon>
        <taxon>Magnoliopsida</taxon>
        <taxon>eudicotyledons</taxon>
        <taxon>Gunneridae</taxon>
        <taxon>Pentapetalae</taxon>
        <taxon>rosids</taxon>
        <taxon>fabids</taxon>
        <taxon>Malpighiales</taxon>
        <taxon>Salicaceae</taxon>
        <taxon>Saliceae</taxon>
        <taxon>Salix</taxon>
    </lineage>
</organism>
<evidence type="ECO:0000313" key="7">
    <source>
        <dbReference type="EMBL" id="VFU21777.1"/>
    </source>
</evidence>
<dbReference type="Pfam" id="PF03514">
    <property type="entry name" value="GRAS"/>
    <property type="match status" value="1"/>
</dbReference>
<gene>
    <name evidence="7" type="ORF">SVIM_LOCUS16595</name>
</gene>
<name>A0A6N2K1C0_SALVM</name>
<dbReference type="GO" id="GO:0005634">
    <property type="term" value="C:nucleus"/>
    <property type="evidence" value="ECO:0007669"/>
    <property type="project" value="UniProtKB-SubCell"/>
</dbReference>
<reference evidence="7" key="1">
    <citation type="submission" date="2019-03" db="EMBL/GenBank/DDBJ databases">
        <authorList>
            <person name="Mank J."/>
            <person name="Almeida P."/>
        </authorList>
    </citation>
    <scope>NUCLEOTIDE SEQUENCE</scope>
    <source>
        <strain evidence="7">78183</strain>
    </source>
</reference>
<evidence type="ECO:0000256" key="2">
    <source>
        <dbReference type="ARBA" id="ARBA00023015"/>
    </source>
</evidence>
<keyword evidence="3" id="KW-0804">Transcription</keyword>
<feature type="region of interest" description="VHIID" evidence="5">
    <location>
        <begin position="294"/>
        <end position="359"/>
    </location>
</feature>
<feature type="region of interest" description="Leucine repeat I (LRI)" evidence="5">
    <location>
        <begin position="215"/>
        <end position="275"/>
    </location>
</feature>
<dbReference type="AlphaFoldDB" id="A0A6N2K1C0"/>
<feature type="region of interest" description="Disordered" evidence="6">
    <location>
        <begin position="122"/>
        <end position="159"/>
    </location>
</feature>
<keyword evidence="2" id="KW-0805">Transcription regulation</keyword>
<comment type="caution">
    <text evidence="5">Lacks conserved residue(s) required for the propagation of feature annotation.</text>
</comment>
<feature type="compositionally biased region" description="Polar residues" evidence="6">
    <location>
        <begin position="122"/>
        <end position="136"/>
    </location>
</feature>
<comment type="subcellular location">
    <subcellularLocation>
        <location evidence="1">Nucleus</location>
    </subcellularLocation>
</comment>
<evidence type="ECO:0000256" key="5">
    <source>
        <dbReference type="PROSITE-ProRule" id="PRU01191"/>
    </source>
</evidence>
<proteinExistence type="inferred from homology"/>
<evidence type="ECO:0000256" key="6">
    <source>
        <dbReference type="SAM" id="MobiDB-lite"/>
    </source>
</evidence>
<dbReference type="PANTHER" id="PTHR31636">
    <property type="entry name" value="OSJNBA0084A10.13 PROTEIN-RELATED"/>
    <property type="match status" value="1"/>
</dbReference>
<evidence type="ECO:0000256" key="1">
    <source>
        <dbReference type="ARBA" id="ARBA00004123"/>
    </source>
</evidence>
<evidence type="ECO:0000256" key="3">
    <source>
        <dbReference type="ARBA" id="ARBA00023163"/>
    </source>
</evidence>